<accession>A0A8J2MCC3</accession>
<dbReference type="Proteomes" id="UP000708208">
    <property type="component" value="Unassembled WGS sequence"/>
</dbReference>
<dbReference type="EMBL" id="CAJVCH010570813">
    <property type="protein sequence ID" value="CAG7835955.1"/>
    <property type="molecule type" value="Genomic_DNA"/>
</dbReference>
<reference evidence="1" key="1">
    <citation type="submission" date="2021-06" db="EMBL/GenBank/DDBJ databases">
        <authorList>
            <person name="Hodson N. C."/>
            <person name="Mongue J. A."/>
            <person name="Jaron S. K."/>
        </authorList>
    </citation>
    <scope>NUCLEOTIDE SEQUENCE</scope>
</reference>
<name>A0A8J2MCC3_9HEXA</name>
<protein>
    <submittedName>
        <fullName evidence="1">Uncharacterized protein</fullName>
    </submittedName>
</protein>
<evidence type="ECO:0000313" key="1">
    <source>
        <dbReference type="EMBL" id="CAG7835955.1"/>
    </source>
</evidence>
<evidence type="ECO:0000313" key="2">
    <source>
        <dbReference type="Proteomes" id="UP000708208"/>
    </source>
</evidence>
<gene>
    <name evidence="1" type="ORF">AFUS01_LOCUS45257</name>
</gene>
<sequence length="89" mass="10675">MKQTFHKPYSYVTSWRRRLGIIFDKDSNGLWLLVNLCTLYYLHKVLLVSSRSPIPISPSRIKNHKVLKVFTTLRGRKWKQTERNWRGKS</sequence>
<organism evidence="1 2">
    <name type="scientific">Allacma fusca</name>
    <dbReference type="NCBI Taxonomy" id="39272"/>
    <lineage>
        <taxon>Eukaryota</taxon>
        <taxon>Metazoa</taxon>
        <taxon>Ecdysozoa</taxon>
        <taxon>Arthropoda</taxon>
        <taxon>Hexapoda</taxon>
        <taxon>Collembola</taxon>
        <taxon>Symphypleona</taxon>
        <taxon>Sminthuridae</taxon>
        <taxon>Allacma</taxon>
    </lineage>
</organism>
<proteinExistence type="predicted"/>
<comment type="caution">
    <text evidence="1">The sequence shown here is derived from an EMBL/GenBank/DDBJ whole genome shotgun (WGS) entry which is preliminary data.</text>
</comment>
<keyword evidence="2" id="KW-1185">Reference proteome</keyword>
<dbReference type="AlphaFoldDB" id="A0A8J2MCC3"/>